<dbReference type="InterPro" id="IPR016035">
    <property type="entry name" value="Acyl_Trfase/lysoPLipase"/>
</dbReference>
<reference evidence="1 2" key="1">
    <citation type="journal article" date="2016" name="Nat. Commun.">
        <title>Thousands of microbial genomes shed light on interconnected biogeochemical processes in an aquifer system.</title>
        <authorList>
            <person name="Anantharaman K."/>
            <person name="Brown C.T."/>
            <person name="Hug L.A."/>
            <person name="Sharon I."/>
            <person name="Castelle C.J."/>
            <person name="Probst A.J."/>
            <person name="Thomas B.C."/>
            <person name="Singh A."/>
            <person name="Wilkins M.J."/>
            <person name="Karaoz U."/>
            <person name="Brodie E.L."/>
            <person name="Williams K.H."/>
            <person name="Hubbard S.S."/>
            <person name="Banfield J.F."/>
        </authorList>
    </citation>
    <scope>NUCLEOTIDE SEQUENCE [LARGE SCALE GENOMIC DNA]</scope>
</reference>
<sequence>MELGKNSKIAIVCRPGPDNGPFSAQALATFREGLQMNGQDISGIYAVSGSCSTALLGCINEEEMLCKIWFNLTPEDVVGDTTDLKSVVRLLKKIEERDSLLPRSVSDFREMKQAKILVQRLKDGHVFSNLPLLRLVEKYCLPVIDKIFGPEAILMKIGAVDFLTAQSVIFSNKIPEHKDLICIGTIGSMCLIPWFQSPTIDSPIEKKLVDRVHPKFNSILLMDGGYKTGLLLEEAVREPVGYDAIFIIDIHDLQFEDINLAIPYNIATRLIRTISTLTVTNDQLVLSLVERINEGVSIRNKIAEVKNKLLEIKRASGYSQNVEDVTKQVEELIDQMDHGRLRLADKYTQQIGKISNPDLAIPFDFTNFNQATVTHLMRAGHNAALKMLKQLGLNIQGIPLIRP</sequence>
<comment type="caution">
    <text evidence="1">The sequence shown here is derived from an EMBL/GenBank/DDBJ whole genome shotgun (WGS) entry which is preliminary data.</text>
</comment>
<name>A0A1F8FCL4_9BACT</name>
<dbReference type="SUPFAM" id="SSF52151">
    <property type="entry name" value="FabD/lysophospholipase-like"/>
    <property type="match status" value="1"/>
</dbReference>
<dbReference type="AlphaFoldDB" id="A0A1F8FCL4"/>
<evidence type="ECO:0000313" key="2">
    <source>
        <dbReference type="Proteomes" id="UP000177167"/>
    </source>
</evidence>
<protein>
    <recommendedName>
        <fullName evidence="3">PNPLA domain-containing protein</fullName>
    </recommendedName>
</protein>
<dbReference type="Proteomes" id="UP000177167">
    <property type="component" value="Unassembled WGS sequence"/>
</dbReference>
<dbReference type="EMBL" id="MGJP01000020">
    <property type="protein sequence ID" value="OGN09996.1"/>
    <property type="molecule type" value="Genomic_DNA"/>
</dbReference>
<evidence type="ECO:0000313" key="1">
    <source>
        <dbReference type="EMBL" id="OGN09996.1"/>
    </source>
</evidence>
<gene>
    <name evidence="1" type="ORF">A3J46_06510</name>
</gene>
<organism evidence="1 2">
    <name type="scientific">Candidatus Yanofskybacteria bacterium RIFCSPHIGHO2_02_FULL_41_11</name>
    <dbReference type="NCBI Taxonomy" id="1802675"/>
    <lineage>
        <taxon>Bacteria</taxon>
        <taxon>Candidatus Yanofskyibacteriota</taxon>
    </lineage>
</organism>
<evidence type="ECO:0008006" key="3">
    <source>
        <dbReference type="Google" id="ProtNLM"/>
    </source>
</evidence>
<proteinExistence type="predicted"/>
<accession>A0A1F8FCL4</accession>